<keyword evidence="2" id="KW-1185">Reference proteome</keyword>
<evidence type="ECO:0008006" key="3">
    <source>
        <dbReference type="Google" id="ProtNLM"/>
    </source>
</evidence>
<sequence>MHGFPLDVKVKLFRVEVSTHRTDYIVTNDVGQDNAEAVKQICSLRWCVEQLHREEKQLTGIQESQCRLARAQRNHILAATLVWTRLKQLAYASEQTIYQLKIGLLDHYLSQQLKRPDMPYA</sequence>
<organism evidence="1 2">
    <name type="scientific">Adhaeribacter aerolatus</name>
    <dbReference type="NCBI Taxonomy" id="670289"/>
    <lineage>
        <taxon>Bacteria</taxon>
        <taxon>Pseudomonadati</taxon>
        <taxon>Bacteroidota</taxon>
        <taxon>Cytophagia</taxon>
        <taxon>Cytophagales</taxon>
        <taxon>Hymenobacteraceae</taxon>
        <taxon>Adhaeribacter</taxon>
    </lineage>
</organism>
<dbReference type="Proteomes" id="UP000321532">
    <property type="component" value="Unassembled WGS sequence"/>
</dbReference>
<proteinExistence type="predicted"/>
<protein>
    <recommendedName>
        <fullName evidence="3">Transposase IS4-like domain-containing protein</fullName>
    </recommendedName>
</protein>
<accession>A0A512AXY7</accession>
<comment type="caution">
    <text evidence="1">The sequence shown here is derived from an EMBL/GenBank/DDBJ whole genome shotgun (WGS) entry which is preliminary data.</text>
</comment>
<dbReference type="EMBL" id="BJYS01000015">
    <property type="protein sequence ID" value="GEO04550.1"/>
    <property type="molecule type" value="Genomic_DNA"/>
</dbReference>
<gene>
    <name evidence="1" type="ORF">AAE02nite_22140</name>
</gene>
<dbReference type="SUPFAM" id="SSF53098">
    <property type="entry name" value="Ribonuclease H-like"/>
    <property type="match status" value="1"/>
</dbReference>
<dbReference type="InterPro" id="IPR012337">
    <property type="entry name" value="RNaseH-like_sf"/>
</dbReference>
<reference evidence="1 2" key="1">
    <citation type="submission" date="2019-07" db="EMBL/GenBank/DDBJ databases">
        <title>Whole genome shotgun sequence of Adhaeribacter aerolatus NBRC 106133.</title>
        <authorList>
            <person name="Hosoyama A."/>
            <person name="Uohara A."/>
            <person name="Ohji S."/>
            <person name="Ichikawa N."/>
        </authorList>
    </citation>
    <scope>NUCLEOTIDE SEQUENCE [LARGE SCALE GENOMIC DNA]</scope>
    <source>
        <strain evidence="1 2">NBRC 106133</strain>
    </source>
</reference>
<name>A0A512AXY7_9BACT</name>
<evidence type="ECO:0000313" key="2">
    <source>
        <dbReference type="Proteomes" id="UP000321532"/>
    </source>
</evidence>
<dbReference type="AlphaFoldDB" id="A0A512AXY7"/>
<evidence type="ECO:0000313" key="1">
    <source>
        <dbReference type="EMBL" id="GEO04550.1"/>
    </source>
</evidence>